<comment type="caution">
    <text evidence="9">The sequence shown here is derived from an EMBL/GenBank/DDBJ whole genome shotgun (WGS) entry which is preliminary data.</text>
</comment>
<dbReference type="GO" id="GO:0031267">
    <property type="term" value="F:small GTPase binding"/>
    <property type="evidence" value="ECO:0007669"/>
    <property type="project" value="InterPro"/>
</dbReference>
<feature type="region of interest" description="Disordered" evidence="7">
    <location>
        <begin position="989"/>
        <end position="1018"/>
    </location>
</feature>
<keyword evidence="5" id="KW-0653">Protein transport</keyword>
<dbReference type="AlphaFoldDB" id="A0A8H7C783"/>
<feature type="compositionally biased region" description="Acidic residues" evidence="7">
    <location>
        <begin position="946"/>
        <end position="956"/>
    </location>
</feature>
<name>A0A8H7C783_AGABI</name>
<dbReference type="GO" id="GO:0005829">
    <property type="term" value="C:cytosol"/>
    <property type="evidence" value="ECO:0007669"/>
    <property type="project" value="TreeGrafter"/>
</dbReference>
<dbReference type="SUPFAM" id="SSF48371">
    <property type="entry name" value="ARM repeat"/>
    <property type="match status" value="1"/>
</dbReference>
<evidence type="ECO:0000256" key="3">
    <source>
        <dbReference type="ARBA" id="ARBA00022448"/>
    </source>
</evidence>
<keyword evidence="4" id="KW-0963">Cytoplasm</keyword>
<evidence type="ECO:0000313" key="10">
    <source>
        <dbReference type="Proteomes" id="UP000629468"/>
    </source>
</evidence>
<sequence length="1081" mass="121197">MDLQTLSNLFSTTLNPDPNVRKAAELQIRKIGNEEGMITALLQIIANDGIDIATRQACSVWLKNRVYTCYTIEALNPRRPDLSPIRESDREALRRSLLLLLARSPSRSISVQLSHTLKNVIAFDLPNNKWNSLADEIKHLLASSDAPQMYAGCLAALESVRAFRFRQKNDILPSLVGSIFPLLVTIANELLKQPPSTAQEAPTMLHLILKTYKTSIGVHLSAHQQSPESIVPWGQLLFKVVNLRIPNEVVPADEDEREKCEWWKAKKWAYNTLGRLFHRYGNPSQLPSPMQDEYNQFAQHFATVFAPEILTIYLQQVELYVQNQAWLSKKCQYQIFHFFTECVKPKSTWAQLKPHFETLVSTFVFPQLTFNSMRQELWEHDPVDYVRMAVDEYENFSTPVSAATSFLFALASNRTKITFLPILGFINQVLGSNASPEQKFGALNMTAALGPWIMRHPEVKNKMEQFMLQFVKPVLMDGNTEAYIRAIALEILGTVTKAGLTWSNKQDLEDHYRVTFAALDHPELPVRVQAALALTEMVLVHEEVKTVVAPQVGKVIQDLLKLSDDTDLDILNRSMEVMVDQFQNELLPVAAQLTARLCESYIRLAKETVNQEDALNAADSIDIEESLTDMEDDKTFAAMGIAKTISTVIASIETSPEILSQVQEVIVPIIAFTLDHKLLELLDNMYDLIDSLTYKSRSISPSMWPIFESTYKLFKSEAIDFLDEMLPSLDNFISFGSEMIKSRPDYIQMLLDIYTTSLTNEQLGENDKINGSKLAESMLLNLRGCLNDSLPGIITLSFGLFNTAQGTALRLANLEVLINAILYNPALALHIMDSLPFQPSNSSSPPTSASPLSTSFAPPTATSSTSAIRMFFDKWFAAITNSEKKLPRVHDKKLTIVALCALLELDVGSIPVGVREGWPGIVAGVVRTFKDLPKAIEARKALETALQEDGDSDSEGDDKFLNLEDNEDDVWDQDSAYLELLAKEGARLRQEAEKSDGVKDGIVDDEEEEEDSDDEVDEELGYISPLDNVDPYITFKQALTAFQAQNPQMYQLATTALDIEQQTQLMEIMSLAEQNASTPQA</sequence>
<dbReference type="PANTHER" id="PTHR10997">
    <property type="entry name" value="IMPORTIN-7, 8, 11"/>
    <property type="match status" value="1"/>
</dbReference>
<evidence type="ECO:0000313" key="9">
    <source>
        <dbReference type="EMBL" id="KAF7768369.1"/>
    </source>
</evidence>
<protein>
    <recommendedName>
        <fullName evidence="8">Importin N-terminal domain-containing protein</fullName>
    </recommendedName>
</protein>
<dbReference type="EMBL" id="JABXXO010000010">
    <property type="protein sequence ID" value="KAF7768369.1"/>
    <property type="molecule type" value="Genomic_DNA"/>
</dbReference>
<organism evidence="9 10">
    <name type="scientific">Agaricus bisporus var. burnettii</name>
    <dbReference type="NCBI Taxonomy" id="192524"/>
    <lineage>
        <taxon>Eukaryota</taxon>
        <taxon>Fungi</taxon>
        <taxon>Dikarya</taxon>
        <taxon>Basidiomycota</taxon>
        <taxon>Agaricomycotina</taxon>
        <taxon>Agaricomycetes</taxon>
        <taxon>Agaricomycetidae</taxon>
        <taxon>Agaricales</taxon>
        <taxon>Agaricineae</taxon>
        <taxon>Agaricaceae</taxon>
        <taxon>Agaricus</taxon>
    </lineage>
</organism>
<evidence type="ECO:0000256" key="4">
    <source>
        <dbReference type="ARBA" id="ARBA00022490"/>
    </source>
</evidence>
<feature type="compositionally biased region" description="Basic and acidic residues" evidence="7">
    <location>
        <begin position="989"/>
        <end position="1002"/>
    </location>
</feature>
<dbReference type="GO" id="GO:0006606">
    <property type="term" value="P:protein import into nucleus"/>
    <property type="evidence" value="ECO:0007669"/>
    <property type="project" value="TreeGrafter"/>
</dbReference>
<dbReference type="Pfam" id="PF03810">
    <property type="entry name" value="IBN_N"/>
    <property type="match status" value="1"/>
</dbReference>
<keyword evidence="6" id="KW-0539">Nucleus</keyword>
<reference evidence="9 10" key="1">
    <citation type="journal article" name="Sci. Rep.">
        <title>Telomere-to-telomere assembled and centromere annotated genomes of the two main subspecies of the button mushroom Agaricus bisporus reveal especially polymorphic chromosome ends.</title>
        <authorList>
            <person name="Sonnenberg A.S.M."/>
            <person name="Sedaghat-Telgerd N."/>
            <person name="Lavrijssen B."/>
            <person name="Ohm R.A."/>
            <person name="Hendrickx P.M."/>
            <person name="Scholtmeijer K."/>
            <person name="Baars J.J.P."/>
            <person name="van Peer A."/>
        </authorList>
    </citation>
    <scope>NUCLEOTIDE SEQUENCE [LARGE SCALE GENOMIC DNA]</scope>
    <source>
        <strain evidence="9 10">H119_p4</strain>
    </source>
</reference>
<dbReference type="InterPro" id="IPR016024">
    <property type="entry name" value="ARM-type_fold"/>
</dbReference>
<comment type="subcellular location">
    <subcellularLocation>
        <location evidence="2">Cytoplasm</location>
    </subcellularLocation>
    <subcellularLocation>
        <location evidence="1">Nucleus</location>
    </subcellularLocation>
</comment>
<evidence type="ECO:0000259" key="8">
    <source>
        <dbReference type="PROSITE" id="PS50166"/>
    </source>
</evidence>
<feature type="compositionally biased region" description="Acidic residues" evidence="7">
    <location>
        <begin position="1003"/>
        <end position="1018"/>
    </location>
</feature>
<evidence type="ECO:0000256" key="6">
    <source>
        <dbReference type="ARBA" id="ARBA00023242"/>
    </source>
</evidence>
<feature type="region of interest" description="Disordered" evidence="7">
    <location>
        <begin position="945"/>
        <end position="965"/>
    </location>
</feature>
<feature type="domain" description="Importin N-terminal" evidence="8">
    <location>
        <begin position="24"/>
        <end position="103"/>
    </location>
</feature>
<dbReference type="Gene3D" id="1.25.10.10">
    <property type="entry name" value="Leucine-rich Repeat Variant"/>
    <property type="match status" value="1"/>
</dbReference>
<accession>A0A8H7C783</accession>
<evidence type="ECO:0000256" key="5">
    <source>
        <dbReference type="ARBA" id="ARBA00022927"/>
    </source>
</evidence>
<dbReference type="InterPro" id="IPR011989">
    <property type="entry name" value="ARM-like"/>
</dbReference>
<evidence type="ECO:0000256" key="1">
    <source>
        <dbReference type="ARBA" id="ARBA00004123"/>
    </source>
</evidence>
<dbReference type="GO" id="GO:0005635">
    <property type="term" value="C:nuclear envelope"/>
    <property type="evidence" value="ECO:0007669"/>
    <property type="project" value="TreeGrafter"/>
</dbReference>
<dbReference type="Proteomes" id="UP000629468">
    <property type="component" value="Unassembled WGS sequence"/>
</dbReference>
<evidence type="ECO:0000256" key="2">
    <source>
        <dbReference type="ARBA" id="ARBA00004496"/>
    </source>
</evidence>
<dbReference type="InterPro" id="IPR001494">
    <property type="entry name" value="Importin-beta_N"/>
</dbReference>
<dbReference type="PROSITE" id="PS50166">
    <property type="entry name" value="IMPORTIN_B_NT"/>
    <property type="match status" value="1"/>
</dbReference>
<evidence type="ECO:0000256" key="7">
    <source>
        <dbReference type="SAM" id="MobiDB-lite"/>
    </source>
</evidence>
<gene>
    <name evidence="9" type="ORF">Agabi119p4_7612</name>
</gene>
<proteinExistence type="predicted"/>
<dbReference type="SMART" id="SM00913">
    <property type="entry name" value="IBN_N"/>
    <property type="match status" value="1"/>
</dbReference>
<keyword evidence="3" id="KW-0813">Transport</keyword>
<dbReference type="PANTHER" id="PTHR10997:SF18">
    <property type="entry name" value="D-IMPORTIN 7_RANBP7"/>
    <property type="match status" value="1"/>
</dbReference>